<dbReference type="Pfam" id="PF20715">
    <property type="entry name" value="DUF6827"/>
    <property type="match status" value="1"/>
</dbReference>
<organism evidence="3 4">
    <name type="scientific">Cardiosporidium cionae</name>
    <dbReference type="NCBI Taxonomy" id="476202"/>
    <lineage>
        <taxon>Eukaryota</taxon>
        <taxon>Sar</taxon>
        <taxon>Alveolata</taxon>
        <taxon>Apicomplexa</taxon>
        <taxon>Aconoidasida</taxon>
        <taxon>Nephromycida</taxon>
        <taxon>Cardiosporidium</taxon>
    </lineage>
</organism>
<feature type="compositionally biased region" description="Low complexity" evidence="1">
    <location>
        <begin position="154"/>
        <end position="163"/>
    </location>
</feature>
<evidence type="ECO:0000313" key="4">
    <source>
        <dbReference type="Proteomes" id="UP000823046"/>
    </source>
</evidence>
<comment type="caution">
    <text evidence="3">The sequence shown here is derived from an EMBL/GenBank/DDBJ whole genome shotgun (WGS) entry which is preliminary data.</text>
</comment>
<dbReference type="InterPro" id="IPR049230">
    <property type="entry name" value="DUF6827"/>
</dbReference>
<proteinExistence type="predicted"/>
<reference evidence="3 4" key="1">
    <citation type="journal article" date="2020" name="bioRxiv">
        <title>Metabolic contributions of an alphaproteobacterial endosymbiont in the apicomplexan Cardiosporidium cionae.</title>
        <authorList>
            <person name="Hunter E.S."/>
            <person name="Paight C.J."/>
            <person name="Lane C.E."/>
        </authorList>
    </citation>
    <scope>NUCLEOTIDE SEQUENCE [LARGE SCALE GENOMIC DNA]</scope>
    <source>
        <strain evidence="3">ESH_2018</strain>
    </source>
</reference>
<name>A0ABQ7J5T1_9APIC</name>
<feature type="compositionally biased region" description="Polar residues" evidence="1">
    <location>
        <begin position="96"/>
        <end position="105"/>
    </location>
</feature>
<feature type="compositionally biased region" description="Basic and acidic residues" evidence="1">
    <location>
        <begin position="108"/>
        <end position="134"/>
    </location>
</feature>
<evidence type="ECO:0000259" key="2">
    <source>
        <dbReference type="Pfam" id="PF20715"/>
    </source>
</evidence>
<keyword evidence="4" id="KW-1185">Reference proteome</keyword>
<protein>
    <recommendedName>
        <fullName evidence="2">DUF6827 domain-containing protein</fullName>
    </recommendedName>
</protein>
<accession>A0ABQ7J5T1</accession>
<feature type="domain" description="DUF6827" evidence="2">
    <location>
        <begin position="228"/>
        <end position="383"/>
    </location>
</feature>
<feature type="region of interest" description="Disordered" evidence="1">
    <location>
        <begin position="96"/>
        <end position="189"/>
    </location>
</feature>
<dbReference type="EMBL" id="JADAQX010000808">
    <property type="protein sequence ID" value="KAF8819337.1"/>
    <property type="molecule type" value="Genomic_DNA"/>
</dbReference>
<dbReference type="Proteomes" id="UP000823046">
    <property type="component" value="Unassembled WGS sequence"/>
</dbReference>
<evidence type="ECO:0000256" key="1">
    <source>
        <dbReference type="SAM" id="MobiDB-lite"/>
    </source>
</evidence>
<gene>
    <name evidence="3" type="ORF">IE077_001166</name>
</gene>
<feature type="compositionally biased region" description="Polar residues" evidence="1">
    <location>
        <begin position="135"/>
        <end position="153"/>
    </location>
</feature>
<evidence type="ECO:0000313" key="3">
    <source>
        <dbReference type="EMBL" id="KAF8819337.1"/>
    </source>
</evidence>
<sequence>MVTVQHSMMSLFPLACLKKYPCGTKRFLSGCIIPYQRSNQRTISRITDPLSLKSRIVTGQRGESSLLFPSSYRVSSSVHSLSLEKCAFSSSTFKNVKNTTSPSTSAKKRAEKEREESLNLSRGNKEAAGKENSSKETTVTPNLKTSASPSTEVSSQAISSSASLKTDAQPSTVSFSSPPKPSPVSSPLQQTPIEKNIFTPVTPPVTVSTIDVHLSGKNYDGIDSMKMNDEFVRRSDKLIKEIISCNWGDYWNIVMNLPFWEAELERIQTEGQHRLHCPVFSSYLLYLNRLFDVLYQCEDITDNINEVLEQNSRSAGIAGTGLMAHEPVNNIGEHAEAITNAYETVVKGYQEFRPQIEEMVGHGIALLRQKHKFKWSSMHSYFY</sequence>